<protein>
    <submittedName>
        <fullName evidence="3">NAD(P)-binding domain-containing protein</fullName>
    </submittedName>
</protein>
<dbReference type="InterPro" id="IPR051267">
    <property type="entry name" value="STEAP_metalloreductase"/>
</dbReference>
<evidence type="ECO:0000313" key="4">
    <source>
        <dbReference type="Proteomes" id="UP001183202"/>
    </source>
</evidence>
<dbReference type="RefSeq" id="WP_311559493.1">
    <property type="nucleotide sequence ID" value="NZ_JAVREJ010000024.1"/>
</dbReference>
<proteinExistence type="predicted"/>
<dbReference type="Pfam" id="PF03807">
    <property type="entry name" value="F420_oxidored"/>
    <property type="match status" value="1"/>
</dbReference>
<keyword evidence="4" id="KW-1185">Reference proteome</keyword>
<accession>A0ABU2NG99</accession>
<dbReference type="InterPro" id="IPR028939">
    <property type="entry name" value="P5C_Rdtase_cat_N"/>
</dbReference>
<dbReference type="InterPro" id="IPR036291">
    <property type="entry name" value="NAD(P)-bd_dom_sf"/>
</dbReference>
<evidence type="ECO:0000256" key="1">
    <source>
        <dbReference type="ARBA" id="ARBA00023002"/>
    </source>
</evidence>
<comment type="caution">
    <text evidence="3">The sequence shown here is derived from an EMBL/GenBank/DDBJ whole genome shotgun (WGS) entry which is preliminary data.</text>
</comment>
<dbReference type="PANTHER" id="PTHR14239">
    <property type="entry name" value="DUDULIN-RELATED"/>
    <property type="match status" value="1"/>
</dbReference>
<dbReference type="Gene3D" id="3.40.50.720">
    <property type="entry name" value="NAD(P)-binding Rossmann-like Domain"/>
    <property type="match status" value="1"/>
</dbReference>
<keyword evidence="1" id="KW-0560">Oxidoreductase</keyword>
<evidence type="ECO:0000259" key="2">
    <source>
        <dbReference type="Pfam" id="PF03807"/>
    </source>
</evidence>
<evidence type="ECO:0000313" key="3">
    <source>
        <dbReference type="EMBL" id="MDT0352982.1"/>
    </source>
</evidence>
<dbReference type="SUPFAM" id="SSF51735">
    <property type="entry name" value="NAD(P)-binding Rossmann-fold domains"/>
    <property type="match status" value="1"/>
</dbReference>
<dbReference type="EMBL" id="JAVREJ010000024">
    <property type="protein sequence ID" value="MDT0352982.1"/>
    <property type="molecule type" value="Genomic_DNA"/>
</dbReference>
<organism evidence="3 4">
    <name type="scientific">Pseudonocardia charpentierae</name>
    <dbReference type="NCBI Taxonomy" id="3075545"/>
    <lineage>
        <taxon>Bacteria</taxon>
        <taxon>Bacillati</taxon>
        <taxon>Actinomycetota</taxon>
        <taxon>Actinomycetes</taxon>
        <taxon>Pseudonocardiales</taxon>
        <taxon>Pseudonocardiaceae</taxon>
        <taxon>Pseudonocardia</taxon>
    </lineage>
</organism>
<name>A0ABU2NG99_9PSEU</name>
<dbReference type="Proteomes" id="UP001183202">
    <property type="component" value="Unassembled WGS sequence"/>
</dbReference>
<reference evidence="4" key="1">
    <citation type="submission" date="2023-07" db="EMBL/GenBank/DDBJ databases">
        <title>30 novel species of actinomycetes from the DSMZ collection.</title>
        <authorList>
            <person name="Nouioui I."/>
        </authorList>
    </citation>
    <scope>NUCLEOTIDE SEQUENCE [LARGE SCALE GENOMIC DNA]</scope>
    <source>
        <strain evidence="4">DSM 45834</strain>
    </source>
</reference>
<gene>
    <name evidence="3" type="ORF">RM445_26045</name>
</gene>
<feature type="domain" description="Pyrroline-5-carboxylate reductase catalytic N-terminal" evidence="2">
    <location>
        <begin position="2"/>
        <end position="107"/>
    </location>
</feature>
<sequence>MRISVLGTGSVGRALAGRLAGLGHDVVVGTRDPAATLARTEPDVQGTPPYAQWQEQHSDVRLVPLPEAGAHAEVLVNATAGAASADALAAAGVGERDGLVVLDVANPLVFTADGPALSVANTDSLAETLQRTFPRVRVVKALNTMNAEVMVHPDRVPGDHVVFVAGGDAEAKATVSALLGEFGWGAGRIVDLGGLVAARGTESFVLLWLSITQAYGTFDINITVQRR</sequence>